<organism evidence="20 21">
    <name type="scientific">Drosophila pseudoobscura pseudoobscura</name>
    <name type="common">Fruit fly</name>
    <dbReference type="NCBI Taxonomy" id="46245"/>
    <lineage>
        <taxon>Eukaryota</taxon>
        <taxon>Metazoa</taxon>
        <taxon>Ecdysozoa</taxon>
        <taxon>Arthropoda</taxon>
        <taxon>Hexapoda</taxon>
        <taxon>Insecta</taxon>
        <taxon>Pterygota</taxon>
        <taxon>Neoptera</taxon>
        <taxon>Endopterygota</taxon>
        <taxon>Diptera</taxon>
        <taxon>Brachycera</taxon>
        <taxon>Muscomorpha</taxon>
        <taxon>Ephydroidea</taxon>
        <taxon>Drosophilidae</taxon>
        <taxon>Drosophila</taxon>
        <taxon>Sophophora</taxon>
    </lineage>
</organism>
<keyword evidence="7 13" id="KW-0175">Coiled coil</keyword>
<feature type="disulfide bond" evidence="12">
    <location>
        <begin position="1238"/>
        <end position="1247"/>
    </location>
</feature>
<dbReference type="CDD" id="cd00055">
    <property type="entry name" value="EGF_Lam"/>
    <property type="match status" value="16"/>
</dbReference>
<dbReference type="SMART" id="SM00281">
    <property type="entry name" value="LamB"/>
    <property type="match status" value="2"/>
</dbReference>
<evidence type="ECO:0000256" key="5">
    <source>
        <dbReference type="ARBA" id="ARBA00022737"/>
    </source>
</evidence>
<dbReference type="FunFam" id="2.60.120.200:FF:000219">
    <property type="entry name" value="Wing blister, isoform B"/>
    <property type="match status" value="1"/>
</dbReference>
<feature type="compositionally biased region" description="Low complexity" evidence="14">
    <location>
        <begin position="71"/>
        <end position="85"/>
    </location>
</feature>
<feature type="domain" description="Laminin EGF-like" evidence="17">
    <location>
        <begin position="1791"/>
        <end position="1838"/>
    </location>
</feature>
<keyword evidence="9" id="KW-0325">Glycoprotein</keyword>
<dbReference type="Proteomes" id="UP000001819">
    <property type="component" value="Chromosome 4"/>
</dbReference>
<feature type="domain" description="Laminin EGF-like" evidence="17">
    <location>
        <begin position="1688"/>
        <end position="1735"/>
    </location>
</feature>
<feature type="disulfide bond" evidence="12">
    <location>
        <begin position="1189"/>
        <end position="1198"/>
    </location>
</feature>
<dbReference type="Gene3D" id="2.10.25.10">
    <property type="entry name" value="Laminin"/>
    <property type="match status" value="15"/>
</dbReference>
<dbReference type="GO" id="GO:0009887">
    <property type="term" value="P:animal organ morphogenesis"/>
    <property type="evidence" value="ECO:0007669"/>
    <property type="project" value="TreeGrafter"/>
</dbReference>
<dbReference type="PROSITE" id="PS51117">
    <property type="entry name" value="LAMININ_NTER"/>
    <property type="match status" value="1"/>
</dbReference>
<feature type="domain" description="Laminin EGF-like" evidence="17">
    <location>
        <begin position="1736"/>
        <end position="1790"/>
    </location>
</feature>
<dbReference type="InParanoid" id="A0A6I8UIU1"/>
<accession>A0A6I8UIU1</accession>
<dbReference type="Pfam" id="PF00055">
    <property type="entry name" value="Laminin_N"/>
    <property type="match status" value="1"/>
</dbReference>
<keyword evidence="6" id="KW-0084">Basement membrane</keyword>
<gene>
    <name evidence="21" type="primary">wb</name>
</gene>
<feature type="region of interest" description="Disordered" evidence="14">
    <location>
        <begin position="69"/>
        <end position="146"/>
    </location>
</feature>
<dbReference type="FunFam" id="2.60.120.200:FF:000167">
    <property type="entry name" value="Laminin subunit alpha-3"/>
    <property type="match status" value="1"/>
</dbReference>
<feature type="disulfide bond" evidence="12">
    <location>
        <begin position="1219"/>
        <end position="1236"/>
    </location>
</feature>
<dbReference type="FunFam" id="2.10.25.10:FF:000135">
    <property type="entry name" value="Laminin subunit beta 4"/>
    <property type="match status" value="1"/>
</dbReference>
<dbReference type="InterPro" id="IPR056863">
    <property type="entry name" value="LMN_ATRN_NET-like_EGF"/>
</dbReference>
<dbReference type="FunFam" id="2.10.25.10:FF:000090">
    <property type="entry name" value="laminin subunit alpha"/>
    <property type="match status" value="2"/>
</dbReference>
<comment type="subcellular location">
    <subcellularLocation>
        <location evidence="1">Secreted</location>
        <location evidence="1">Extracellular space</location>
        <location evidence="1">Extracellular matrix</location>
        <location evidence="1">Basement membrane</location>
    </subcellularLocation>
</comment>
<protein>
    <submittedName>
        <fullName evidence="21">Laminin subunit alpha-1 isoform X1</fullName>
    </submittedName>
</protein>
<feature type="disulfide bond" evidence="12">
    <location>
        <begin position="1217"/>
        <end position="1229"/>
    </location>
</feature>
<dbReference type="PRINTS" id="PR00011">
    <property type="entry name" value="EGFLAMININ"/>
</dbReference>
<evidence type="ECO:0000256" key="10">
    <source>
        <dbReference type="ARBA" id="ARBA00023292"/>
    </source>
</evidence>
<dbReference type="SUPFAM" id="SSF57196">
    <property type="entry name" value="EGF/Laminin"/>
    <property type="match status" value="12"/>
</dbReference>
<feature type="domain" description="Laminin G" evidence="16">
    <location>
        <begin position="3025"/>
        <end position="3203"/>
    </location>
</feature>
<feature type="compositionally biased region" description="Low complexity" evidence="14">
    <location>
        <begin position="107"/>
        <end position="120"/>
    </location>
</feature>
<dbReference type="InterPro" id="IPR013320">
    <property type="entry name" value="ConA-like_dom_sf"/>
</dbReference>
<dbReference type="InterPro" id="IPR000742">
    <property type="entry name" value="EGF"/>
</dbReference>
<dbReference type="SUPFAM" id="SSF49899">
    <property type="entry name" value="Concanavalin A-like lectins/glucanases"/>
    <property type="match status" value="5"/>
</dbReference>
<dbReference type="ExpressionAtlas" id="A0A6I8UIU1">
    <property type="expression patterns" value="baseline"/>
</dbReference>
<evidence type="ECO:0000256" key="15">
    <source>
        <dbReference type="SAM" id="SignalP"/>
    </source>
</evidence>
<dbReference type="PROSITE" id="PS51115">
    <property type="entry name" value="LAMININ_IVA"/>
    <property type="match status" value="2"/>
</dbReference>
<evidence type="ECO:0000259" key="19">
    <source>
        <dbReference type="PROSITE" id="PS51117"/>
    </source>
</evidence>
<dbReference type="FunFam" id="2.60.120.200:FF:000223">
    <property type="entry name" value="Wing blister, isoform B"/>
    <property type="match status" value="1"/>
</dbReference>
<dbReference type="InterPro" id="IPR008211">
    <property type="entry name" value="Laminin_N"/>
</dbReference>
<evidence type="ECO:0000313" key="21">
    <source>
        <dbReference type="RefSeq" id="XP_001356203.3"/>
    </source>
</evidence>
<feature type="disulfide bond" evidence="12">
    <location>
        <begin position="1383"/>
        <end position="1392"/>
    </location>
</feature>
<feature type="domain" description="Laminin G" evidence="16">
    <location>
        <begin position="3208"/>
        <end position="3386"/>
    </location>
</feature>
<dbReference type="Pfam" id="PF00052">
    <property type="entry name" value="Laminin_B"/>
    <property type="match status" value="2"/>
</dbReference>
<evidence type="ECO:0000256" key="9">
    <source>
        <dbReference type="ARBA" id="ARBA00023180"/>
    </source>
</evidence>
<dbReference type="FunFam" id="2.10.25.10:FF:000188">
    <property type="entry name" value="Laminin subunit gamma 2"/>
    <property type="match status" value="1"/>
</dbReference>
<dbReference type="FunFam" id="2.10.25.10:FF:000574">
    <property type="entry name" value="laminin subunit alpha-1 isoform X1"/>
    <property type="match status" value="1"/>
</dbReference>
<dbReference type="InterPro" id="IPR002049">
    <property type="entry name" value="LE_dom"/>
</dbReference>
<evidence type="ECO:0000256" key="11">
    <source>
        <dbReference type="PROSITE-ProRule" id="PRU00122"/>
    </source>
</evidence>
<feature type="disulfide bond" evidence="12">
    <location>
        <begin position="1314"/>
        <end position="1331"/>
    </location>
</feature>
<feature type="domain" description="Laminin EGF-like" evidence="17">
    <location>
        <begin position="1168"/>
        <end position="1216"/>
    </location>
</feature>
<keyword evidence="20" id="KW-1185">Reference proteome</keyword>
<feature type="signal peptide" evidence="15">
    <location>
        <begin position="1"/>
        <end position="27"/>
    </location>
</feature>
<feature type="coiled-coil region" evidence="13">
    <location>
        <begin position="2296"/>
        <end position="2326"/>
    </location>
</feature>
<feature type="domain" description="Laminin EGF-like" evidence="17">
    <location>
        <begin position="527"/>
        <end position="570"/>
    </location>
</feature>
<dbReference type="FunFam" id="2.10.25.10:FF:000074">
    <property type="entry name" value="Laminin subunit alpha"/>
    <property type="match status" value="1"/>
</dbReference>
<feature type="chain" id="PRO_5026050953" evidence="15">
    <location>
        <begin position="28"/>
        <end position="3393"/>
    </location>
</feature>
<feature type="disulfide bond" evidence="12">
    <location>
        <begin position="1011"/>
        <end position="1020"/>
    </location>
</feature>
<dbReference type="PROSITE" id="PS01248">
    <property type="entry name" value="EGF_LAM_1"/>
    <property type="match status" value="7"/>
</dbReference>
<dbReference type="SMART" id="SM00180">
    <property type="entry name" value="EGF_Lam"/>
    <property type="match status" value="17"/>
</dbReference>
<feature type="domain" description="Laminin EGF-like" evidence="17">
    <location>
        <begin position="1312"/>
        <end position="1357"/>
    </location>
</feature>
<dbReference type="KEGG" id="dpo:4816591"/>
<dbReference type="Gene3D" id="2.60.120.260">
    <property type="entry name" value="Galactose-binding domain-like"/>
    <property type="match status" value="1"/>
</dbReference>
<evidence type="ECO:0000256" key="2">
    <source>
        <dbReference type="ARBA" id="ARBA00022525"/>
    </source>
</evidence>
<evidence type="ECO:0000259" key="16">
    <source>
        <dbReference type="PROSITE" id="PS50025"/>
    </source>
</evidence>
<feature type="disulfide bond" evidence="12">
    <location>
        <begin position="1812"/>
        <end position="1821"/>
    </location>
</feature>
<proteinExistence type="predicted"/>
<feature type="domain" description="Laminin IV type A" evidence="18">
    <location>
        <begin position="1453"/>
        <end position="1645"/>
    </location>
</feature>
<evidence type="ECO:0000256" key="7">
    <source>
        <dbReference type="ARBA" id="ARBA00023054"/>
    </source>
</evidence>
<feature type="disulfide bond" evidence="12">
    <location>
        <begin position="591"/>
        <end position="600"/>
    </location>
</feature>
<feature type="disulfide bond" evidence="12">
    <location>
        <begin position="547"/>
        <end position="556"/>
    </location>
</feature>
<feature type="disulfide bond" evidence="12">
    <location>
        <begin position="891"/>
        <end position="900"/>
    </location>
</feature>
<evidence type="ECO:0000256" key="8">
    <source>
        <dbReference type="ARBA" id="ARBA00023157"/>
    </source>
</evidence>
<dbReference type="SMART" id="SM00282">
    <property type="entry name" value="LamG"/>
    <property type="match status" value="5"/>
</dbReference>
<keyword evidence="3" id="KW-0272">Extracellular matrix</keyword>
<keyword evidence="10 12" id="KW-0424">Laminin EGF-like domain</keyword>
<feature type="domain" description="Laminin EGF-like" evidence="17">
    <location>
        <begin position="994"/>
        <end position="1037"/>
    </location>
</feature>
<dbReference type="FunFam" id="2.10.25.10:FF:000677">
    <property type="entry name" value="Wing blister, isoform B"/>
    <property type="match status" value="1"/>
</dbReference>
<feature type="domain" description="Laminin EGF-like" evidence="17">
    <location>
        <begin position="872"/>
        <end position="921"/>
    </location>
</feature>
<feature type="disulfide bond" evidence="12">
    <location>
        <begin position="1059"/>
        <end position="1068"/>
    </location>
</feature>
<feature type="disulfide bond" evidence="12">
    <location>
        <begin position="1333"/>
        <end position="1342"/>
    </location>
</feature>
<feature type="disulfide bond" evidence="12">
    <location>
        <begin position="1038"/>
        <end position="1050"/>
    </location>
</feature>
<dbReference type="PROSITE" id="PS50027">
    <property type="entry name" value="EGF_LAM_2"/>
    <property type="match status" value="12"/>
</dbReference>
<sequence>MQIRQLLIRGYLGLVLLLVLFAIDCQAKRKGKRLHGLSPAQMLKEYDLPALNDSSQELSQSIVSWTGARIQQKSQKKQSTQSTQSMRRRKTKSGLLIESNISEEESTSTVTSSSPYSSESLAKKKSSQRRRNGRLQRPGGAGRPNANVLRLLNSQQADDVSAGVGSLSSSGGLYPPLFNVAPRASITVNATCGQNGAEEYCKLVDAYPHRNWAKQCGTCNGHSSDRAKQRPIESLISPGSGFEEIWWQSPTLQGGRHFEYVTITLDLKQTYQVFFVMLKSANSPRPASWILEKSLDGVDYEPWQYFGLSDADCRRRWSLSGQNGKYVFQNDTEVICSTQFSKPLPLENGELHVSLLKNRPGAMDQSPELMQFITARYMRIRLQGMHSTANLDNSVDWLLDSPSLEKRSFYSLKQLRVSARLDCHGHSDRTQEAPGSPVVQCVCQHNACGVQCEECCPLFQDRPYRLSEECEICQCHGHAESCSYDPFLDKGICQGCANHTAGNECEFCESGYYRELGSGLTEPCVACSCDPIRSTGSCHPEGGRCNCLEGFQGNQCQECAPGYYGEECKPCECDERGTLSSDGSCSGKCQCKLNVEGETCSECAPGYFDLSDRNPLGCSSCWCSGVSDTCHSAKLQTLAFETLNDWKLTDIQRKQWFPISVDAEKGLTFGNEPDELEAIYWQAPLGYLGNRLTSYGARLQLLLSWVVMRGDTSGKSSTGPNVILCGKNGLKIGYADDSFVGLEASLNVTLTEEGWYHVPPAIKDIKTRLRRTEGGEYHGEAVTRSQFLSVLVSLDAMLIRAAFHTDQVETSLVRAVIYSGGVELGAQASTQVEQCLCPAGYTGLSCEGCAFGYKRIYENSTEHQLMSKCIPCPCNGHSNSCDLQSGNCGDCMHNTFGERCERCQLGFYGNPLQGTPHDCKRCACPLPEDSNNFSPSCQLKSYNYMDLNPQFELIEHAEYICTQCPEGFTGDHCQVCDDGYFGDPLQIGSSCQRCDCAGGPCNVTTGACITCKGNTEGWHCERCKLGYWGDPAVGCEPCLCHAEGSESGLCDSTDGQCLCKPRFAGQKCDDCDTGFAHVDLRCPPCSCDPLGTAVPDTCDPRTGQCQCKVGVIGVKCHECQDGFFGMNVDAQQLEDLAALRLAQDDADWELVAETDDPADDSTVACEECHCSSVGSLSTACDKRSGQCACLANVTGRRCDKCRAGHWNLTQGVGCHDCLCDPHGSRGDECNPWTGQCDCKIGVGGQHCNECTEGFFGFSTEGCQRCSACTAEGQVCDSHNGRCICPKFTRGLGCGQCVPGTWGWQARLGCRECECDHIGSIGQQCAPGDGQCQCREGYAGRSCESCAAGYFGYPECRRCGCNADGSFTRSDGLIACDSNGQCPCKSLVVGLKCDTCMQSTFGLTALNPEGCTRCFCFGRSGECQQSDLSWGHIRMPESRNLSVQQIRPQHVPSGEYEYIVVVQMEGTVFHREDAEIQRMNDLSLVPRSTGNVSIGAYGQFYHPLYFQLPPQFYGDRTSSYGGYLYFSLITEGAHTPLERQILAQYPLVQLHAHSKLLLDFYEYEEFEYSLNVTHRVPLHESLWKYHHNNQAVDRGTLMAALQNIRHIFIRAFAFADFQEVVLQNVHMDSAIFVEGSTNLIAKGVERCKCPKRFDGLSCQDPGRSFYRWRNTSDVDSVFIEDLIGRAAPCHCNGRSSDCDKESGVCQNCRANSGGDHCQQCAEGFYGDPNSPHGCQACPCPETNRNFARGCNVWDGEVSCVCKPGYTGRLCERCHPGYFGNPTLYPNSSCQACNCNPDGIRAEGCDSETGQCYCREGVTGLKCSKCLAERHHVVDNGCRVCDNCTLLLLDYVELVGHKLRRGLHNMDLTGIPAPYLKLSDYERAYDTWRGRQQDFSQARKLLQDYDTAGVVKLDAHAENMKFQSRKALSTIGKREFALKAMQDDASVQQQDVGLVRAEILQTLLDLRSYGKSAQHLSLPTALKQARFYLQAIQEHHQGIQGIRSTNDCAWRHFYVSGNASDAAFDERGRLEMLWRDLNQTNHRVVDLRLQLDRTLEVESEAEDIVEHVRNLNGHTAEANHELNDLGQLIGKYLNQSYLDQGEELARLTLERQSLLSEHLNQLDGATVLLNATLGVKSEQQREVRKHWLPKAEKHADRLLERSNEYARQFQPTRNGARIAMLASSAHSNITKAINDARQGSILAKERVYDAQRTLYPSDGSSMIERAKHSLHRSRQLQQEALKQMHKSNVLKEKLHQQQEQVEGIKATIFESGLRTNNISSQLQTLTDSSARRHAKESLDLARRTGEQMRAELRKAKETEESLQNMRKSFTKLEPDWDIKLGMAQENISLTKTNLRLANVSLSYLEQQAAKEQQVFESWNNSMAKQLQQLRDQIAKARHAAQAIDVSLESLGPKCIRSYLPSSYGLSTSNNLRLSFALANHIESSPLIQVEGSEGRHITLELYKRRVRLVWNLGGTTATVTHPMVVQTRDPKYDDAWYHVEANRTLNLGSLLVRRMNNYGVLTPSSPVTITGSTDTEHTRFYQSRNDRISLGALASKDLQLTPGLNVVVHHVEVDNKPLGLWNFVDSEGRCGGSMIGARESSASSTARHFNGLGYAQLMKTRPRPYRKNLFSVQMTFRTLDENALLFLAVDDKNNRSVSVTLSRGRIMFRIDYGDESKLEINTTKKYNVGQWIKIEAAREFSAKRSTENGMLRVNNDRPISGAPTLPVNAHLLPDLSKAVYYLGGVPPGFTSGTTKAPGADNPFLGCMTDVQVNGETYDPLESSSYFGVEPSCKDMITKAGFSGNGYLELPSQSLRKRSNTALVFRTLQPDCLLLLSAYPPEVLADYDDKDIKGNYSMSLVDGQLHVWVNSGRSFVKLSSNISQLNDGELHVINMIKTGRRLELMVDDELQDVRSLSGNPTVISLPREAGGLYIGGAPPHESFTPLAPTFVNLEGAIRDVVFNNRTVNFNDALTFSNVQIGRNGPLMGSLKGGLYDVFLKTEPMIGKSFTATPEGCKRIGSYSYEPNAFKFGDEIYSYSQLKLPERRFWQRNFRLSFDFRSFYPNGMLYLSPGSKEKPKHYVVLLLKDGQLVLVVRGRRREELQLTAKLNNGEWHRVTVSCHERKVTMSVEIGRTDQKTSAQMKLPKKIGASQLLLVGGLPQAPVKVASELYMRLEPFKGCLRRVTINNSTQDLARPGKHSNVGQCFPTVERGSYFPGDAYAIYKKNFHVGKYLDLETEFRTSELSGILLSVSEPSGFPALSLELHNGNIVFSCDLGDGVPLRLESALPGKYALCDNKWHNISALYDGEQIVLRIDQLPAVISAGNPRNAGKVQTRSPLYIGGLPDVAPSGSLLSRENFKGCIRNVSIRNEKRDWIDMDDLRNVLLSECLVSSDDT</sequence>
<dbReference type="FunFam" id="2.60.120.200:FF:000177">
    <property type="entry name" value="Wing blister, isoform C"/>
    <property type="match status" value="1"/>
</dbReference>
<dbReference type="GO" id="GO:0005604">
    <property type="term" value="C:basement membrane"/>
    <property type="evidence" value="ECO:0007669"/>
    <property type="project" value="UniProtKB-SubCell"/>
</dbReference>
<keyword evidence="4 15" id="KW-0732">Signal</keyword>
<dbReference type="RefSeq" id="XP_001356203.3">
    <property type="nucleotide sequence ID" value="XM_001356167.4"/>
</dbReference>
<dbReference type="Pfam" id="PF24973">
    <property type="entry name" value="EGF_LMN_ATRN"/>
    <property type="match status" value="4"/>
</dbReference>
<feature type="domain" description="Laminin G" evidence="16">
    <location>
        <begin position="2602"/>
        <end position="2790"/>
    </location>
</feature>
<feature type="domain" description="Laminin EGF-like" evidence="17">
    <location>
        <begin position="1217"/>
        <end position="1264"/>
    </location>
</feature>
<feature type="disulfide bond" evidence="11">
    <location>
        <begin position="3359"/>
        <end position="3386"/>
    </location>
</feature>
<keyword evidence="8 12" id="KW-1015">Disulfide bond</keyword>
<dbReference type="Pfam" id="PF00053">
    <property type="entry name" value="EGF_laminin"/>
    <property type="match status" value="11"/>
</dbReference>
<dbReference type="FunFam" id="2.60.120.200:FF:000200">
    <property type="entry name" value="Laminin subunit alpha-3"/>
    <property type="match status" value="1"/>
</dbReference>
<feature type="disulfide bond" evidence="12">
    <location>
        <begin position="1170"/>
        <end position="1187"/>
    </location>
</feature>
<feature type="domain" description="Laminin IV type A" evidence="18">
    <location>
        <begin position="641"/>
        <end position="834"/>
    </location>
</feature>
<feature type="disulfide bond" evidence="12">
    <location>
        <begin position="1312"/>
        <end position="1324"/>
    </location>
</feature>
<evidence type="ECO:0000256" key="3">
    <source>
        <dbReference type="ARBA" id="ARBA00022530"/>
    </source>
</evidence>
<evidence type="ECO:0000256" key="13">
    <source>
        <dbReference type="SAM" id="Coils"/>
    </source>
</evidence>
<feature type="disulfide bond" evidence="12">
    <location>
        <begin position="1791"/>
        <end position="1803"/>
    </location>
</feature>
<dbReference type="PROSITE" id="PS50025">
    <property type="entry name" value="LAM_G_DOMAIN"/>
    <property type="match status" value="4"/>
</dbReference>
<feature type="domain" description="Laminin EGF-like" evidence="17">
    <location>
        <begin position="1358"/>
        <end position="1412"/>
    </location>
</feature>
<evidence type="ECO:0000256" key="14">
    <source>
        <dbReference type="SAM" id="MobiDB-lite"/>
    </source>
</evidence>
<dbReference type="SMART" id="SM00181">
    <property type="entry name" value="EGF"/>
    <property type="match status" value="10"/>
</dbReference>
<dbReference type="InterPro" id="IPR001791">
    <property type="entry name" value="Laminin_G"/>
</dbReference>
<dbReference type="Pfam" id="PF02210">
    <property type="entry name" value="Laminin_G_2"/>
    <property type="match status" value="4"/>
</dbReference>
<comment type="caution">
    <text evidence="12">Lacks conserved residue(s) required for the propagation of feature annotation.</text>
</comment>
<dbReference type="FunFam" id="2.10.25.10:FF:000561">
    <property type="entry name" value="Wing blister, isoform B"/>
    <property type="match status" value="1"/>
</dbReference>
<evidence type="ECO:0000313" key="20">
    <source>
        <dbReference type="Proteomes" id="UP000001819"/>
    </source>
</evidence>
<evidence type="ECO:0000256" key="1">
    <source>
        <dbReference type="ARBA" id="ARBA00004302"/>
    </source>
</evidence>
<feature type="domain" description="Laminin G" evidence="16">
    <location>
        <begin position="2794"/>
        <end position="3013"/>
    </location>
</feature>
<keyword evidence="5" id="KW-0677">Repeat</keyword>
<evidence type="ECO:0000256" key="4">
    <source>
        <dbReference type="ARBA" id="ARBA00022729"/>
    </source>
</evidence>
<dbReference type="GO" id="GO:0048731">
    <property type="term" value="P:system development"/>
    <property type="evidence" value="ECO:0007669"/>
    <property type="project" value="UniProtKB-ARBA"/>
</dbReference>
<feature type="compositionally biased region" description="Basic residues" evidence="14">
    <location>
        <begin position="123"/>
        <end position="134"/>
    </location>
</feature>
<name>A0A6I8UIU1_DROPS</name>
<dbReference type="CDD" id="cd00110">
    <property type="entry name" value="LamG"/>
    <property type="match status" value="4"/>
</dbReference>
<dbReference type="PANTHER" id="PTHR10574:SF445">
    <property type="entry name" value="LAMININ SUBUNIT ALPHA 3"/>
    <property type="match status" value="1"/>
</dbReference>
<feature type="disulfide bond" evidence="12">
    <location>
        <begin position="1793"/>
        <end position="1810"/>
    </location>
</feature>
<dbReference type="SMART" id="SM00136">
    <property type="entry name" value="LamNT"/>
    <property type="match status" value="1"/>
</dbReference>
<keyword evidence="2" id="KW-0964">Secreted</keyword>
<feature type="domain" description="Laminin N-terminal" evidence="19">
    <location>
        <begin position="169"/>
        <end position="420"/>
    </location>
</feature>
<evidence type="ECO:0000259" key="17">
    <source>
        <dbReference type="PROSITE" id="PS50027"/>
    </source>
</evidence>
<feature type="domain" description="Laminin EGF-like" evidence="17">
    <location>
        <begin position="571"/>
        <end position="620"/>
    </location>
</feature>
<feature type="disulfide bond" evidence="12">
    <location>
        <begin position="1040"/>
        <end position="1057"/>
    </location>
</feature>
<feature type="disulfide bond" evidence="12">
    <location>
        <begin position="1719"/>
        <end position="1733"/>
    </location>
</feature>
<dbReference type="PANTHER" id="PTHR10574">
    <property type="entry name" value="NETRIN/LAMININ-RELATED"/>
    <property type="match status" value="1"/>
</dbReference>
<dbReference type="FunCoup" id="A0A6I8UIU1">
    <property type="interactions" value="20"/>
</dbReference>
<feature type="domain" description="Laminin EGF-like" evidence="17">
    <location>
        <begin position="1038"/>
        <end position="1089"/>
    </location>
</feature>
<dbReference type="FunFam" id="2.10.25.10:FF:000580">
    <property type="entry name" value="Wing blister, isoform B"/>
    <property type="match status" value="1"/>
</dbReference>
<feature type="disulfide bond" evidence="12">
    <location>
        <begin position="1168"/>
        <end position="1180"/>
    </location>
</feature>
<reference evidence="21" key="1">
    <citation type="submission" date="2025-08" db="UniProtKB">
        <authorList>
            <consortium name="RefSeq"/>
        </authorList>
    </citation>
    <scope>IDENTIFICATION</scope>
    <source>
        <strain evidence="21">MV-25-SWS-2005</strain>
        <tissue evidence="21">Whole body</tissue>
    </source>
</reference>
<dbReference type="GO" id="GO:0009888">
    <property type="term" value="P:tissue development"/>
    <property type="evidence" value="ECO:0007669"/>
    <property type="project" value="TreeGrafter"/>
</dbReference>
<feature type="disulfide bond" evidence="12">
    <location>
        <begin position="1707"/>
        <end position="1716"/>
    </location>
</feature>
<dbReference type="FunFam" id="2.10.25.10:FF:000082">
    <property type="entry name" value="Laminin subunit alpha 1"/>
    <property type="match status" value="2"/>
</dbReference>
<evidence type="ECO:0000256" key="12">
    <source>
        <dbReference type="PROSITE-ProRule" id="PRU00460"/>
    </source>
</evidence>
<dbReference type="FunFam" id="2.60.120.260:FF:000154">
    <property type="entry name" value="laminin subunit alpha-1 isoform X1"/>
    <property type="match status" value="1"/>
</dbReference>
<evidence type="ECO:0000256" key="6">
    <source>
        <dbReference type="ARBA" id="ARBA00022869"/>
    </source>
</evidence>
<evidence type="ECO:0000259" key="18">
    <source>
        <dbReference type="PROSITE" id="PS51115"/>
    </source>
</evidence>
<dbReference type="InterPro" id="IPR000034">
    <property type="entry name" value="Laminin_IV"/>
</dbReference>
<dbReference type="Gene3D" id="2.60.120.200">
    <property type="match status" value="5"/>
</dbReference>
<feature type="disulfide bond" evidence="12">
    <location>
        <begin position="1760"/>
        <end position="1769"/>
    </location>
</feature>
<dbReference type="InterPro" id="IPR050440">
    <property type="entry name" value="Laminin/Netrin_ECM"/>
</dbReference>